<dbReference type="Proteomes" id="UP000317178">
    <property type="component" value="Chromosome"/>
</dbReference>
<feature type="domain" description="Alpha-amylase/4-alpha-glucanotransferase C-terminal" evidence="5">
    <location>
        <begin position="501"/>
        <end position="731"/>
    </location>
</feature>
<sequence>MGCRIRLVLAIHNHQPIGNFDGVFEESYRDSYLPFIEMLREFPELPISLHTSGSLLEWLVEHHPEYIDIVRSLVERGQVEVLGGPFYEPILANIPRRDRIGQMEAYSRYLEQLFGQKVRGMWVPERVWEPTFVSDIAEAGIEYTILDDYHFRCAGMTDDQLHGYFLTEDEGKLISIFPGSETLRYTIPFQDPQKTIDYLGGIAERHPGAVIAFGDDGEKFGTWPGTKEHVYGKGWLRKFFEKLMEHKDWLSVCTMQEAVDYVSPLGRCYLPDSTYREMTEWVLETDQQMLYRDLVHRKEHDEDWPQLKQFIRGGFWRNFRTKYSESNELYTRALEVSERLDNAFKSEGELARPELLQQARTHLYKAQCNCSFWHGAFGGLYLPHLRNAVYEHIIAADNLLAEAADRSKPWVEVTAGDYNLDARKEIRLSGDRLIGYFAPSQGGILYELDIRATNHNLLATLNRRPEAYHDTVRKAGEQLRNEQEGHHEEHHEEGHDYEANHAVAESESDSVASIHDLVHFKQPDLDKKIAYDEWARKSLVDHFLQPGLDLERFQKGEGLVGDFVGAVYQTELKRNGESAEVIMSRQGHMGPYPVQLTKTVVLETAYSGQLKIKYHMQGLPAGMPVHFGVEFNFAGMAANADDRYYYDGEGRKLGQLQSVHELPAAGRIGLIDEWLGLDTALEVSQPAEFWTFPIQTISQSEGGFELVHQSSAVIPRWEFVAPVNGEWSTEITLVIDTSAAQARKLREAAAVG</sequence>
<keyword evidence="6" id="KW-0326">Glycosidase</keyword>
<gene>
    <name evidence="6" type="primary">amyA</name>
    <name evidence="6" type="ORF">Pla110_05570</name>
</gene>
<dbReference type="EMBL" id="CP036281">
    <property type="protein sequence ID" value="QDU78853.1"/>
    <property type="molecule type" value="Genomic_DNA"/>
</dbReference>
<dbReference type="GO" id="GO:0030246">
    <property type="term" value="F:carbohydrate binding"/>
    <property type="evidence" value="ECO:0007669"/>
    <property type="project" value="InterPro"/>
</dbReference>
<comment type="similarity">
    <text evidence="1">Belongs to the glycosyl hydrolase 57 family.</text>
</comment>
<dbReference type="AlphaFoldDB" id="A0A518CHZ9"/>
<evidence type="ECO:0000259" key="4">
    <source>
        <dbReference type="Pfam" id="PF09094"/>
    </source>
</evidence>
<evidence type="ECO:0000313" key="7">
    <source>
        <dbReference type="Proteomes" id="UP000317178"/>
    </source>
</evidence>
<evidence type="ECO:0000259" key="5">
    <source>
        <dbReference type="Pfam" id="PF09095"/>
    </source>
</evidence>
<dbReference type="InterPro" id="IPR028995">
    <property type="entry name" value="Glyco_hydro_57/38_cen_sf"/>
</dbReference>
<dbReference type="SUPFAM" id="SSF88688">
    <property type="entry name" value="Families 57/38 glycoside transferase middle domain"/>
    <property type="match status" value="1"/>
</dbReference>
<dbReference type="SUPFAM" id="SSF88713">
    <property type="entry name" value="Glycoside hydrolase/deacetylase"/>
    <property type="match status" value="1"/>
</dbReference>
<dbReference type="InterPro" id="IPR011330">
    <property type="entry name" value="Glyco_hydro/deAcase_b/a-brl"/>
</dbReference>
<dbReference type="InterPro" id="IPR040042">
    <property type="entry name" value="Branching_enz_MT3115-like"/>
</dbReference>
<feature type="domain" description="Glycoside hydrolase family 57 N-terminal" evidence="3">
    <location>
        <begin position="9"/>
        <end position="270"/>
    </location>
</feature>
<dbReference type="InterPro" id="IPR011013">
    <property type="entry name" value="Gal_mutarotase_sf_dom"/>
</dbReference>
<dbReference type="GO" id="GO:0030979">
    <property type="term" value="P:alpha-glucan biosynthetic process"/>
    <property type="evidence" value="ECO:0007669"/>
    <property type="project" value="InterPro"/>
</dbReference>
<evidence type="ECO:0000256" key="2">
    <source>
        <dbReference type="ARBA" id="ARBA00023277"/>
    </source>
</evidence>
<evidence type="ECO:0000313" key="6">
    <source>
        <dbReference type="EMBL" id="QDU78853.1"/>
    </source>
</evidence>
<dbReference type="OrthoDB" id="8476at2"/>
<evidence type="ECO:0000259" key="3">
    <source>
        <dbReference type="Pfam" id="PF03065"/>
    </source>
</evidence>
<protein>
    <submittedName>
        <fullName evidence="6">Alpha-amylase 1</fullName>
        <ecNumber evidence="6">3.2.1.1</ecNumber>
    </submittedName>
</protein>
<organism evidence="6 7">
    <name type="scientific">Polystyrenella longa</name>
    <dbReference type="NCBI Taxonomy" id="2528007"/>
    <lineage>
        <taxon>Bacteria</taxon>
        <taxon>Pseudomonadati</taxon>
        <taxon>Planctomycetota</taxon>
        <taxon>Planctomycetia</taxon>
        <taxon>Planctomycetales</taxon>
        <taxon>Planctomycetaceae</taxon>
        <taxon>Polystyrenella</taxon>
    </lineage>
</organism>
<dbReference type="GO" id="GO:0005576">
    <property type="term" value="C:extracellular region"/>
    <property type="evidence" value="ECO:0007669"/>
    <property type="project" value="TreeGrafter"/>
</dbReference>
<keyword evidence="7" id="KW-1185">Reference proteome</keyword>
<feature type="domain" description="Alpha-amylase/4-alpha-glucanotransferase C-terminal" evidence="5">
    <location>
        <begin position="417"/>
        <end position="493"/>
    </location>
</feature>
<dbReference type="Pfam" id="PF03065">
    <property type="entry name" value="Glyco_hydro_57"/>
    <property type="match status" value="1"/>
</dbReference>
<dbReference type="Gene3D" id="2.70.98.10">
    <property type="match status" value="1"/>
</dbReference>
<dbReference type="Pfam" id="PF09095">
    <property type="entry name" value="AmyA-gluTrfs_C"/>
    <property type="match status" value="2"/>
</dbReference>
<proteinExistence type="inferred from homology"/>
<reference evidence="6 7" key="1">
    <citation type="submission" date="2019-02" db="EMBL/GenBank/DDBJ databases">
        <title>Deep-cultivation of Planctomycetes and their phenomic and genomic characterization uncovers novel biology.</title>
        <authorList>
            <person name="Wiegand S."/>
            <person name="Jogler M."/>
            <person name="Boedeker C."/>
            <person name="Pinto D."/>
            <person name="Vollmers J."/>
            <person name="Rivas-Marin E."/>
            <person name="Kohn T."/>
            <person name="Peeters S.H."/>
            <person name="Heuer A."/>
            <person name="Rast P."/>
            <person name="Oberbeckmann S."/>
            <person name="Bunk B."/>
            <person name="Jeske O."/>
            <person name="Meyerdierks A."/>
            <person name="Storesund J.E."/>
            <person name="Kallscheuer N."/>
            <person name="Luecker S."/>
            <person name="Lage O.M."/>
            <person name="Pohl T."/>
            <person name="Merkel B.J."/>
            <person name="Hornburger P."/>
            <person name="Mueller R.-W."/>
            <person name="Bruemmer F."/>
            <person name="Labrenz M."/>
            <person name="Spormann A.M."/>
            <person name="Op den Camp H."/>
            <person name="Overmann J."/>
            <person name="Amann R."/>
            <person name="Jetten M.S.M."/>
            <person name="Mascher T."/>
            <person name="Medema M.H."/>
            <person name="Devos D.P."/>
            <person name="Kaster A.-K."/>
            <person name="Ovreas L."/>
            <person name="Rohde M."/>
            <person name="Galperin M.Y."/>
            <person name="Jogler C."/>
        </authorList>
    </citation>
    <scope>NUCLEOTIDE SEQUENCE [LARGE SCALE GENOMIC DNA]</scope>
    <source>
        <strain evidence="6 7">Pla110</strain>
    </source>
</reference>
<dbReference type="InterPro" id="IPR004300">
    <property type="entry name" value="Glyco_hydro_57_N"/>
</dbReference>
<dbReference type="Pfam" id="PF09094">
    <property type="entry name" value="AmyA-A_glucT_m"/>
    <property type="match status" value="1"/>
</dbReference>
<dbReference type="InterPro" id="IPR015178">
    <property type="entry name" value="A-amylase/a-glucTrfase_central"/>
</dbReference>
<dbReference type="PANTHER" id="PTHR41695:SF1">
    <property type="entry name" value="1,4-ALPHA-GLUCAN BRANCHING ENZYME TK1436"/>
    <property type="match status" value="1"/>
</dbReference>
<dbReference type="EC" id="3.2.1.1" evidence="6"/>
<accession>A0A518CHZ9</accession>
<dbReference type="GO" id="GO:0003844">
    <property type="term" value="F:1,4-alpha-glucan branching enzyme activity"/>
    <property type="evidence" value="ECO:0007669"/>
    <property type="project" value="InterPro"/>
</dbReference>
<dbReference type="SUPFAM" id="SSF74650">
    <property type="entry name" value="Galactose mutarotase-like"/>
    <property type="match status" value="2"/>
</dbReference>
<dbReference type="KEGG" id="plon:Pla110_05570"/>
<dbReference type="RefSeq" id="WP_144992909.1">
    <property type="nucleotide sequence ID" value="NZ_CP036281.1"/>
</dbReference>
<keyword evidence="6" id="KW-0378">Hydrolase</keyword>
<feature type="domain" description="Alpha-amylase/4-alpha-glucanotransferase central" evidence="4">
    <location>
        <begin position="314"/>
        <end position="399"/>
    </location>
</feature>
<dbReference type="Gene3D" id="3.20.110.20">
    <property type="match status" value="1"/>
</dbReference>
<keyword evidence="2" id="KW-0119">Carbohydrate metabolism</keyword>
<dbReference type="GO" id="GO:0004556">
    <property type="term" value="F:alpha-amylase activity"/>
    <property type="evidence" value="ECO:0007669"/>
    <property type="project" value="UniProtKB-EC"/>
</dbReference>
<dbReference type="InterPro" id="IPR015179">
    <property type="entry name" value="A-amylase/a-glucTrfase_C"/>
</dbReference>
<name>A0A518CHZ9_9PLAN</name>
<dbReference type="InterPro" id="IPR014718">
    <property type="entry name" value="GH-type_carb-bd"/>
</dbReference>
<evidence type="ECO:0000256" key="1">
    <source>
        <dbReference type="ARBA" id="ARBA00006821"/>
    </source>
</evidence>
<dbReference type="PANTHER" id="PTHR41695">
    <property type="entry name" value="1,4-ALPHA-GLUCAN BRANCHING ENZYME RV3031-RELATED"/>
    <property type="match status" value="1"/>
</dbReference>
<dbReference type="CDD" id="cd10793">
    <property type="entry name" value="GH57N_TLGT_like"/>
    <property type="match status" value="1"/>
</dbReference>